<comment type="caution">
    <text evidence="3">The sequence shown here is derived from an EMBL/GenBank/DDBJ whole genome shotgun (WGS) entry which is preliminary data.</text>
</comment>
<reference evidence="3 4" key="1">
    <citation type="journal article" date="2014" name="Genome Announc.">
        <title>Draft Genome Sequence of Streptomyces roseochromogenes subsp. oscitans DS 12.976, Producer of the Aminocoumarin Antibiotic Clorobiocin.</title>
        <authorList>
            <person name="Ruckert C."/>
            <person name="Kalinowski J."/>
            <person name="Heide L."/>
            <person name="Apel A.K."/>
        </authorList>
    </citation>
    <scope>NUCLEOTIDE SEQUENCE [LARGE SCALE GENOMIC DNA]</scope>
    <source>
        <strain evidence="3 4">DS 12.976</strain>
    </source>
</reference>
<feature type="transmembrane region" description="Helical" evidence="2">
    <location>
        <begin position="75"/>
        <end position="95"/>
    </location>
</feature>
<dbReference type="PATRIC" id="fig|1352936.5.peg.4339"/>
<feature type="region of interest" description="Disordered" evidence="1">
    <location>
        <begin position="1"/>
        <end position="33"/>
    </location>
</feature>
<dbReference type="EMBL" id="AWQX01000180">
    <property type="protein sequence ID" value="EST29304.1"/>
    <property type="molecule type" value="Genomic_DNA"/>
</dbReference>
<keyword evidence="4" id="KW-1185">Reference proteome</keyword>
<feature type="transmembrane region" description="Helical" evidence="2">
    <location>
        <begin position="102"/>
        <end position="120"/>
    </location>
</feature>
<feature type="compositionally biased region" description="Basic and acidic residues" evidence="1">
    <location>
        <begin position="24"/>
        <end position="33"/>
    </location>
</feature>
<gene>
    <name evidence="3" type="ORF">M878_20715</name>
</gene>
<accession>V6KK02</accession>
<dbReference type="STRING" id="1352936.M878_20715"/>
<dbReference type="HOGENOM" id="CLU_118133_0_0_11"/>
<evidence type="ECO:0000313" key="3">
    <source>
        <dbReference type="EMBL" id="EST29304.1"/>
    </source>
</evidence>
<organism evidence="3 4">
    <name type="scientific">Streptomyces roseochromogenus subsp. oscitans DS 12.976</name>
    <dbReference type="NCBI Taxonomy" id="1352936"/>
    <lineage>
        <taxon>Bacteria</taxon>
        <taxon>Bacillati</taxon>
        <taxon>Actinomycetota</taxon>
        <taxon>Actinomycetes</taxon>
        <taxon>Kitasatosporales</taxon>
        <taxon>Streptomycetaceae</taxon>
        <taxon>Streptomyces</taxon>
    </lineage>
</organism>
<keyword evidence="2" id="KW-0472">Membrane</keyword>
<keyword evidence="2" id="KW-0812">Transmembrane</keyword>
<feature type="transmembrane region" description="Helical" evidence="2">
    <location>
        <begin position="42"/>
        <end position="60"/>
    </location>
</feature>
<evidence type="ECO:0000256" key="2">
    <source>
        <dbReference type="SAM" id="Phobius"/>
    </source>
</evidence>
<dbReference type="Proteomes" id="UP000017984">
    <property type="component" value="Chromosome"/>
</dbReference>
<proteinExistence type="predicted"/>
<dbReference type="RefSeq" id="WP_023548170.1">
    <property type="nucleotide sequence ID" value="NZ_CM002285.1"/>
</dbReference>
<dbReference type="AlphaFoldDB" id="V6KK02"/>
<protein>
    <submittedName>
        <fullName evidence="3">Uncharacterized protein</fullName>
    </submittedName>
</protein>
<sequence length="160" mass="17409">MAHAAPAPGGMSRPGGTPEIAARGSERRARPPDVFDARTHRVARIAVPAVLGLVYGYWVAADSRQGGAITGGNLLLGWLSALVFAVVCVALLTLAPRMPREVHALLWTAFTGIAFGFLYIQTGHSVWRSVMMSLIVAGCTFVTFFYRYYTREDAFGHRVR</sequence>
<feature type="transmembrane region" description="Helical" evidence="2">
    <location>
        <begin position="126"/>
        <end position="149"/>
    </location>
</feature>
<evidence type="ECO:0000313" key="4">
    <source>
        <dbReference type="Proteomes" id="UP000017984"/>
    </source>
</evidence>
<keyword evidence="2" id="KW-1133">Transmembrane helix</keyword>
<evidence type="ECO:0000256" key="1">
    <source>
        <dbReference type="SAM" id="MobiDB-lite"/>
    </source>
</evidence>
<name>V6KK02_STRRC</name>